<keyword evidence="3" id="KW-0732">Signal</keyword>
<dbReference type="AlphaFoldDB" id="A0A8H4ITL0"/>
<organism evidence="4 5">
    <name type="scientific">Botryosphaeria dothidea</name>
    <dbReference type="NCBI Taxonomy" id="55169"/>
    <lineage>
        <taxon>Eukaryota</taxon>
        <taxon>Fungi</taxon>
        <taxon>Dikarya</taxon>
        <taxon>Ascomycota</taxon>
        <taxon>Pezizomycotina</taxon>
        <taxon>Dothideomycetes</taxon>
        <taxon>Dothideomycetes incertae sedis</taxon>
        <taxon>Botryosphaeriales</taxon>
        <taxon>Botryosphaeriaceae</taxon>
        <taxon>Botryosphaeria</taxon>
    </lineage>
</organism>
<evidence type="ECO:0000313" key="4">
    <source>
        <dbReference type="EMBL" id="KAF4307022.1"/>
    </source>
</evidence>
<evidence type="ECO:0000256" key="1">
    <source>
        <dbReference type="SAM" id="MobiDB-lite"/>
    </source>
</evidence>
<keyword evidence="2" id="KW-0472">Membrane</keyword>
<feature type="transmembrane region" description="Helical" evidence="2">
    <location>
        <begin position="312"/>
        <end position="332"/>
    </location>
</feature>
<proteinExistence type="predicted"/>
<feature type="signal peptide" evidence="3">
    <location>
        <begin position="1"/>
        <end position="16"/>
    </location>
</feature>
<keyword evidence="2" id="KW-1133">Transmembrane helix</keyword>
<dbReference type="OrthoDB" id="10563330at2759"/>
<keyword evidence="2" id="KW-0812">Transmembrane</keyword>
<keyword evidence="5" id="KW-1185">Reference proteome</keyword>
<reference evidence="4" key="1">
    <citation type="submission" date="2020-04" db="EMBL/GenBank/DDBJ databases">
        <title>Genome Assembly and Annotation of Botryosphaeria dothidea sdau 11-99, a Latent Pathogen of Apple Fruit Ring Rot in China.</title>
        <authorList>
            <person name="Yu C."/>
            <person name="Diao Y."/>
            <person name="Lu Q."/>
            <person name="Zhao J."/>
            <person name="Cui S."/>
            <person name="Peng C."/>
            <person name="He B."/>
            <person name="Liu H."/>
        </authorList>
    </citation>
    <scope>NUCLEOTIDE SEQUENCE [LARGE SCALE GENOMIC DNA]</scope>
    <source>
        <strain evidence="4">Sdau11-99</strain>
    </source>
</reference>
<sequence length="408" mass="45035">MELLAVLLVYTIFAAAVPWMHFPGTPHTAGHKRLSVDSDSSSTAAPRSYYVSVVETKTKTTTVTALASLPSRPYSVTKNVTTADKPKTKTMWYPAESPNVCVEGPNRRGHGEVCKNKCMRRYLTPKKLPPVTWLQNGTLAKAALTWSLPRWGDADGNHVPRSTQISELMRSADTTFSWTTPPPIPGKSKASSKATKTTTLTSIEAFAPFSYPPRMIMTFTQCEPTKSDAHYSKVPVGGGPTATAWMTPTNPLCDSDDPTGWSPAEKAWLFQNQKPRGGDKKDPNKGHIECYNFESCWDHCQRVQRNEDITKWALIGVFILLALLLVIAVLVVKCLQKKRRNQESQKDWGNESSQAPAEQAPQQVDGVADDDDERSARRAAALFTVNRREAVATGSEALPDQEGFVRRA</sequence>
<feature type="region of interest" description="Disordered" evidence="1">
    <location>
        <begin position="342"/>
        <end position="375"/>
    </location>
</feature>
<gene>
    <name evidence="4" type="ORF">GTA08_BOTSDO05471</name>
</gene>
<name>A0A8H4ITL0_9PEZI</name>
<evidence type="ECO:0000313" key="5">
    <source>
        <dbReference type="Proteomes" id="UP000572817"/>
    </source>
</evidence>
<evidence type="ECO:0008006" key="6">
    <source>
        <dbReference type="Google" id="ProtNLM"/>
    </source>
</evidence>
<dbReference type="EMBL" id="WWBZ02000033">
    <property type="protein sequence ID" value="KAF4307022.1"/>
    <property type="molecule type" value="Genomic_DNA"/>
</dbReference>
<comment type="caution">
    <text evidence="4">The sequence shown here is derived from an EMBL/GenBank/DDBJ whole genome shotgun (WGS) entry which is preliminary data.</text>
</comment>
<dbReference type="Proteomes" id="UP000572817">
    <property type="component" value="Unassembled WGS sequence"/>
</dbReference>
<accession>A0A8H4ITL0</accession>
<protein>
    <recommendedName>
        <fullName evidence="6">Integral membrane protein</fullName>
    </recommendedName>
</protein>
<feature type="compositionally biased region" description="Low complexity" evidence="1">
    <location>
        <begin position="351"/>
        <end position="363"/>
    </location>
</feature>
<feature type="chain" id="PRO_5034526077" description="Integral membrane protein" evidence="3">
    <location>
        <begin position="17"/>
        <end position="408"/>
    </location>
</feature>
<feature type="region of interest" description="Disordered" evidence="1">
    <location>
        <begin position="176"/>
        <end position="195"/>
    </location>
</feature>
<evidence type="ECO:0000256" key="3">
    <source>
        <dbReference type="SAM" id="SignalP"/>
    </source>
</evidence>
<evidence type="ECO:0000256" key="2">
    <source>
        <dbReference type="SAM" id="Phobius"/>
    </source>
</evidence>